<evidence type="ECO:0000259" key="1">
    <source>
        <dbReference type="Pfam" id="PF00534"/>
    </source>
</evidence>
<dbReference type="PANTHER" id="PTHR45947:SF3">
    <property type="entry name" value="SULFOQUINOVOSYL TRANSFERASE SQD2"/>
    <property type="match status" value="1"/>
</dbReference>
<accession>A0A9W6B7Z9</accession>
<dbReference type="RefSeq" id="WP_281755626.1">
    <property type="nucleotide sequence ID" value="NZ_BRVP01000019.1"/>
</dbReference>
<name>A0A9W6B7Z9_9FLAO</name>
<sequence>MVSSASRIIYVLHKKGENSHYTGLVALAEREGMQLKFREFSILGRTIKAIFKCNGAMYVKQWINLFFLVGLLFTKNKKVVLGIAPFDYKLLSVLIFLRGHQVYYHTSWTSWDGSYYPKKKFVGKRVKNKWKQFLEETAEHIFAVSGKTKEELLANYNIKKTSISVVYHTVNSNFFTDFTVEKKANSFIYVGRLLKEKGIISLVTFFEKHPDLSFTIVGSGSEEETVKMFSDKCENINYLGYVSDKDKLAKLYREHTFLVMNSQKTKTWEELFGMAIVEAMACKTIPLATLHSGPKEIVTSGVNGFLIEEDRFILFLESELGTINIPSLQNAAYEIAQLYTEKEIARRWEAILV</sequence>
<feature type="domain" description="Glycosyl transferase family 1" evidence="1">
    <location>
        <begin position="179"/>
        <end position="309"/>
    </location>
</feature>
<dbReference type="Gene3D" id="3.40.50.2000">
    <property type="entry name" value="Glycogen Phosphorylase B"/>
    <property type="match status" value="2"/>
</dbReference>
<dbReference type="SUPFAM" id="SSF53756">
    <property type="entry name" value="UDP-Glycosyltransferase/glycogen phosphorylase"/>
    <property type="match status" value="1"/>
</dbReference>
<evidence type="ECO:0000313" key="2">
    <source>
        <dbReference type="EMBL" id="GLB53567.1"/>
    </source>
</evidence>
<gene>
    <name evidence="2" type="ORF">NBRC110019_26080</name>
</gene>
<dbReference type="EMBL" id="BRVP01000019">
    <property type="protein sequence ID" value="GLB53567.1"/>
    <property type="molecule type" value="Genomic_DNA"/>
</dbReference>
<dbReference type="InterPro" id="IPR050194">
    <property type="entry name" value="Glycosyltransferase_grp1"/>
</dbReference>
<dbReference type="AlphaFoldDB" id="A0A9W6B7Z9"/>
<dbReference type="CDD" id="cd03801">
    <property type="entry name" value="GT4_PimA-like"/>
    <property type="match status" value="1"/>
</dbReference>
<dbReference type="Pfam" id="PF00534">
    <property type="entry name" value="Glycos_transf_1"/>
    <property type="match status" value="1"/>
</dbReference>
<dbReference type="PANTHER" id="PTHR45947">
    <property type="entry name" value="SULFOQUINOVOSYL TRANSFERASE SQD2"/>
    <property type="match status" value="1"/>
</dbReference>
<comment type="caution">
    <text evidence="2">The sequence shown here is derived from an EMBL/GenBank/DDBJ whole genome shotgun (WGS) entry which is preliminary data.</text>
</comment>
<organism evidence="2 3">
    <name type="scientific">Neptunitalea chrysea</name>
    <dbReference type="NCBI Taxonomy" id="1647581"/>
    <lineage>
        <taxon>Bacteria</taxon>
        <taxon>Pseudomonadati</taxon>
        <taxon>Bacteroidota</taxon>
        <taxon>Flavobacteriia</taxon>
        <taxon>Flavobacteriales</taxon>
        <taxon>Flavobacteriaceae</taxon>
        <taxon>Neptunitalea</taxon>
    </lineage>
</organism>
<keyword evidence="3" id="KW-1185">Reference proteome</keyword>
<proteinExistence type="predicted"/>
<reference evidence="2" key="1">
    <citation type="submission" date="2022-07" db="EMBL/GenBank/DDBJ databases">
        <title>Taxonomy of Novel Oxalotrophic and Methylotrophic Bacteria.</title>
        <authorList>
            <person name="Sahin N."/>
            <person name="Tani A."/>
        </authorList>
    </citation>
    <scope>NUCLEOTIDE SEQUENCE</scope>
    <source>
        <strain evidence="2">AM327</strain>
    </source>
</reference>
<evidence type="ECO:0000313" key="3">
    <source>
        <dbReference type="Proteomes" id="UP001143545"/>
    </source>
</evidence>
<protein>
    <recommendedName>
        <fullName evidence="1">Glycosyl transferase family 1 domain-containing protein</fullName>
    </recommendedName>
</protein>
<dbReference type="Proteomes" id="UP001143545">
    <property type="component" value="Unassembled WGS sequence"/>
</dbReference>
<dbReference type="GO" id="GO:0016757">
    <property type="term" value="F:glycosyltransferase activity"/>
    <property type="evidence" value="ECO:0007669"/>
    <property type="project" value="InterPro"/>
</dbReference>
<dbReference type="InterPro" id="IPR001296">
    <property type="entry name" value="Glyco_trans_1"/>
</dbReference>